<dbReference type="InterPro" id="IPR037923">
    <property type="entry name" value="HTH-like"/>
</dbReference>
<reference evidence="6" key="2">
    <citation type="submission" date="2020-09" db="EMBL/GenBank/DDBJ databases">
        <authorList>
            <person name="Sun Q."/>
            <person name="Ohkuma M."/>
        </authorList>
    </citation>
    <scope>NUCLEOTIDE SEQUENCE</scope>
    <source>
        <strain evidence="6">JCM 4646</strain>
    </source>
</reference>
<feature type="domain" description="HTH araC/xylS-type" evidence="5">
    <location>
        <begin position="171"/>
        <end position="269"/>
    </location>
</feature>
<dbReference type="InterPro" id="IPR020449">
    <property type="entry name" value="Tscrpt_reg_AraC-type_HTH"/>
</dbReference>
<gene>
    <name evidence="6" type="ORF">GCM10018781_79210</name>
</gene>
<accession>A0A919DAS4</accession>
<dbReference type="Gene3D" id="1.10.10.60">
    <property type="entry name" value="Homeodomain-like"/>
    <property type="match status" value="1"/>
</dbReference>
<dbReference type="SUPFAM" id="SSF46689">
    <property type="entry name" value="Homeodomain-like"/>
    <property type="match status" value="1"/>
</dbReference>
<sequence>MRYQTWMRYFTPADVHWKLGLVCLGVGLQRGPLPAVGPRTLDHHVAVVVSSGRGWFSADGGPRHQVLGPALLWLRPGVEHHYAPNPETGWEESFVDFSGPAVAAYTELGLLPPDDAPVPLGATGRVDDAVSRIVRAARGGGPLFQVEASAAVHDVLIALRHARTDVTPEGDPLLRSLTRNALLPISVEDHAARCGLALPVLRDVVRRSTGASLKEYLISARLSVAKDLLADTDLPVHDVAMRVGHTDAAYFSRIFTKRVGVSPARFRREQRHQVPGGWSESVPRPDEPPMVGDDRSRVTHRSRPPAVGTGVPAAQGTTPAAAGGSTSAHQRRTISHTTSRTTN</sequence>
<dbReference type="PROSITE" id="PS01124">
    <property type="entry name" value="HTH_ARAC_FAMILY_2"/>
    <property type="match status" value="1"/>
</dbReference>
<dbReference type="RefSeq" id="WP_308438443.1">
    <property type="nucleotide sequence ID" value="NZ_BNBO01000096.1"/>
</dbReference>
<evidence type="ECO:0000256" key="2">
    <source>
        <dbReference type="ARBA" id="ARBA00023125"/>
    </source>
</evidence>
<feature type="region of interest" description="Disordered" evidence="4">
    <location>
        <begin position="267"/>
        <end position="343"/>
    </location>
</feature>
<dbReference type="GO" id="GO:0003700">
    <property type="term" value="F:DNA-binding transcription factor activity"/>
    <property type="evidence" value="ECO:0007669"/>
    <property type="project" value="InterPro"/>
</dbReference>
<dbReference type="SMART" id="SM00342">
    <property type="entry name" value="HTH_ARAC"/>
    <property type="match status" value="1"/>
</dbReference>
<name>A0A919DAS4_9ACTN</name>
<evidence type="ECO:0000313" key="6">
    <source>
        <dbReference type="EMBL" id="GHE26780.1"/>
    </source>
</evidence>
<dbReference type="Pfam" id="PF12833">
    <property type="entry name" value="HTH_18"/>
    <property type="match status" value="1"/>
</dbReference>
<organism evidence="6 7">
    <name type="scientific">Kitasatospora indigofera</name>
    <dbReference type="NCBI Taxonomy" id="67307"/>
    <lineage>
        <taxon>Bacteria</taxon>
        <taxon>Bacillati</taxon>
        <taxon>Actinomycetota</taxon>
        <taxon>Actinomycetes</taxon>
        <taxon>Kitasatosporales</taxon>
        <taxon>Streptomycetaceae</taxon>
        <taxon>Kitasatospora</taxon>
    </lineage>
</organism>
<dbReference type="InterPro" id="IPR050204">
    <property type="entry name" value="AraC_XylS_family_regulators"/>
</dbReference>
<dbReference type="SUPFAM" id="SSF51215">
    <property type="entry name" value="Regulatory protein AraC"/>
    <property type="match status" value="1"/>
</dbReference>
<evidence type="ECO:0000313" key="7">
    <source>
        <dbReference type="Proteomes" id="UP000617734"/>
    </source>
</evidence>
<dbReference type="Pfam" id="PF02311">
    <property type="entry name" value="AraC_binding"/>
    <property type="match status" value="1"/>
</dbReference>
<dbReference type="GO" id="GO:0043565">
    <property type="term" value="F:sequence-specific DNA binding"/>
    <property type="evidence" value="ECO:0007669"/>
    <property type="project" value="InterPro"/>
</dbReference>
<evidence type="ECO:0000256" key="4">
    <source>
        <dbReference type="SAM" id="MobiDB-lite"/>
    </source>
</evidence>
<reference evidence="6" key="1">
    <citation type="journal article" date="2014" name="Int. J. Syst. Evol. Microbiol.">
        <title>Complete genome sequence of Corynebacterium casei LMG S-19264T (=DSM 44701T), isolated from a smear-ripened cheese.</title>
        <authorList>
            <consortium name="US DOE Joint Genome Institute (JGI-PGF)"/>
            <person name="Walter F."/>
            <person name="Albersmeier A."/>
            <person name="Kalinowski J."/>
            <person name="Ruckert C."/>
        </authorList>
    </citation>
    <scope>NUCLEOTIDE SEQUENCE</scope>
    <source>
        <strain evidence="6">JCM 4646</strain>
    </source>
</reference>
<dbReference type="EMBL" id="BNBO01000096">
    <property type="protein sequence ID" value="GHE26780.1"/>
    <property type="molecule type" value="Genomic_DNA"/>
</dbReference>
<feature type="compositionally biased region" description="Low complexity" evidence="4">
    <location>
        <begin position="304"/>
        <end position="328"/>
    </location>
</feature>
<keyword evidence="2" id="KW-0238">DNA-binding</keyword>
<dbReference type="GeneID" id="95358127"/>
<keyword evidence="7" id="KW-1185">Reference proteome</keyword>
<dbReference type="PANTHER" id="PTHR46796:SF2">
    <property type="entry name" value="TRANSCRIPTIONAL REGULATORY PROTEIN"/>
    <property type="match status" value="1"/>
</dbReference>
<dbReference type="InterPro" id="IPR018060">
    <property type="entry name" value="HTH_AraC"/>
</dbReference>
<dbReference type="PANTHER" id="PTHR46796">
    <property type="entry name" value="HTH-TYPE TRANSCRIPTIONAL ACTIVATOR RHAS-RELATED"/>
    <property type="match status" value="1"/>
</dbReference>
<evidence type="ECO:0000259" key="5">
    <source>
        <dbReference type="PROSITE" id="PS01124"/>
    </source>
</evidence>
<feature type="compositionally biased region" description="Basic and acidic residues" evidence="4">
    <location>
        <begin position="283"/>
        <end position="297"/>
    </location>
</feature>
<protein>
    <recommendedName>
        <fullName evidence="5">HTH araC/xylS-type domain-containing protein</fullName>
    </recommendedName>
</protein>
<dbReference type="InterPro" id="IPR009057">
    <property type="entry name" value="Homeodomain-like_sf"/>
</dbReference>
<dbReference type="AlphaFoldDB" id="A0A919DAS4"/>
<dbReference type="PRINTS" id="PR00032">
    <property type="entry name" value="HTHARAC"/>
</dbReference>
<evidence type="ECO:0000256" key="3">
    <source>
        <dbReference type="ARBA" id="ARBA00023163"/>
    </source>
</evidence>
<keyword evidence="1" id="KW-0805">Transcription regulation</keyword>
<keyword evidence="3" id="KW-0804">Transcription</keyword>
<dbReference type="InterPro" id="IPR003313">
    <property type="entry name" value="AraC-bd"/>
</dbReference>
<evidence type="ECO:0000256" key="1">
    <source>
        <dbReference type="ARBA" id="ARBA00023015"/>
    </source>
</evidence>
<comment type="caution">
    <text evidence="6">The sequence shown here is derived from an EMBL/GenBank/DDBJ whole genome shotgun (WGS) entry which is preliminary data.</text>
</comment>
<proteinExistence type="predicted"/>
<dbReference type="Proteomes" id="UP000617734">
    <property type="component" value="Unassembled WGS sequence"/>
</dbReference>